<keyword evidence="3" id="KW-1185">Reference proteome</keyword>
<evidence type="ECO:0000313" key="2">
    <source>
        <dbReference type="EMBL" id="GAA2110440.1"/>
    </source>
</evidence>
<organism evidence="2 3">
    <name type="scientific">Streptomyces synnematoformans</name>
    <dbReference type="NCBI Taxonomy" id="415721"/>
    <lineage>
        <taxon>Bacteria</taxon>
        <taxon>Bacillati</taxon>
        <taxon>Actinomycetota</taxon>
        <taxon>Actinomycetes</taxon>
        <taxon>Kitasatosporales</taxon>
        <taxon>Streptomycetaceae</taxon>
        <taxon>Streptomyces</taxon>
    </lineage>
</organism>
<reference evidence="2 3" key="1">
    <citation type="journal article" date="2019" name="Int. J. Syst. Evol. Microbiol.">
        <title>The Global Catalogue of Microorganisms (GCM) 10K type strain sequencing project: providing services to taxonomists for standard genome sequencing and annotation.</title>
        <authorList>
            <consortium name="The Broad Institute Genomics Platform"/>
            <consortium name="The Broad Institute Genome Sequencing Center for Infectious Disease"/>
            <person name="Wu L."/>
            <person name="Ma J."/>
        </authorList>
    </citation>
    <scope>NUCLEOTIDE SEQUENCE [LARGE SCALE GENOMIC DNA]</scope>
    <source>
        <strain evidence="2 3">JCM 15481</strain>
    </source>
</reference>
<accession>A0ABN2XF65</accession>
<proteinExistence type="predicted"/>
<evidence type="ECO:0000313" key="3">
    <source>
        <dbReference type="Proteomes" id="UP001500443"/>
    </source>
</evidence>
<protein>
    <submittedName>
        <fullName evidence="2">Uncharacterized protein</fullName>
    </submittedName>
</protein>
<dbReference type="EMBL" id="BAAAPF010000009">
    <property type="protein sequence ID" value="GAA2110440.1"/>
    <property type="molecule type" value="Genomic_DNA"/>
</dbReference>
<gene>
    <name evidence="2" type="ORF">GCM10009802_07580</name>
</gene>
<name>A0ABN2XF65_9ACTN</name>
<comment type="caution">
    <text evidence="2">The sequence shown here is derived from an EMBL/GenBank/DDBJ whole genome shotgun (WGS) entry which is preliminary data.</text>
</comment>
<evidence type="ECO:0000256" key="1">
    <source>
        <dbReference type="SAM" id="MobiDB-lite"/>
    </source>
</evidence>
<sequence>MLDEFGAPMDDGRDYNEADSDDDFVRHIQAGTDTAREHGMGSVYWPALGGKHTQRPDYDWYSLFALEGSGTDLSLTLRNESMVDRLHHAWGLGG</sequence>
<feature type="region of interest" description="Disordered" evidence="1">
    <location>
        <begin position="1"/>
        <end position="22"/>
    </location>
</feature>
<dbReference type="Proteomes" id="UP001500443">
    <property type="component" value="Unassembled WGS sequence"/>
</dbReference>